<protein>
    <submittedName>
        <fullName evidence="1">Uncharacterized protein</fullName>
    </submittedName>
</protein>
<sequence>MMYNEIDDDLERKPVLDHEAEEIEKRILFLPCLMTDEKKKRKVAFSEMKGLFSVDMIMF</sequence>
<keyword evidence="2" id="KW-1185">Reference proteome</keyword>
<comment type="caution">
    <text evidence="1">The sequence shown here is derived from an EMBL/GenBank/DDBJ whole genome shotgun (WGS) entry which is preliminary data.</text>
</comment>
<reference evidence="1 2" key="1">
    <citation type="submission" date="2012-09" db="EMBL/GenBank/DDBJ databases">
        <title>Genome Sequence of Bacillus sp. DW5-4.</title>
        <authorList>
            <person name="Lai Q."/>
            <person name="Liu Y."/>
            <person name="Shao Z."/>
        </authorList>
    </citation>
    <scope>NUCLEOTIDE SEQUENCE [LARGE SCALE GENOMIC DNA]</scope>
    <source>
        <strain evidence="1 2">DW5-4</strain>
    </source>
</reference>
<proteinExistence type="predicted"/>
<dbReference type="AlphaFoldDB" id="A0A081LC45"/>
<evidence type="ECO:0000313" key="2">
    <source>
        <dbReference type="Proteomes" id="UP000028091"/>
    </source>
</evidence>
<accession>A0A081LC45</accession>
<dbReference type="EMBL" id="JOTP01000007">
    <property type="protein sequence ID" value="KEP26821.1"/>
    <property type="molecule type" value="Genomic_DNA"/>
</dbReference>
<organism evidence="1 2">
    <name type="scientific">Bacillus zhangzhouensis</name>
    <dbReference type="NCBI Taxonomy" id="1178540"/>
    <lineage>
        <taxon>Bacteria</taxon>
        <taxon>Bacillati</taxon>
        <taxon>Bacillota</taxon>
        <taxon>Bacilli</taxon>
        <taxon>Bacillales</taxon>
        <taxon>Bacillaceae</taxon>
        <taxon>Bacillus</taxon>
    </lineage>
</organism>
<evidence type="ECO:0000313" key="1">
    <source>
        <dbReference type="EMBL" id="KEP26821.1"/>
    </source>
</evidence>
<gene>
    <name evidence="1" type="ORF">BA70_18225</name>
</gene>
<name>A0A081LC45_9BACI</name>
<dbReference type="Proteomes" id="UP000028091">
    <property type="component" value="Unassembled WGS sequence"/>
</dbReference>